<keyword evidence="3" id="KW-1185">Reference proteome</keyword>
<dbReference type="SUPFAM" id="SSF52047">
    <property type="entry name" value="RNI-like"/>
    <property type="match status" value="1"/>
</dbReference>
<evidence type="ECO:0000313" key="3">
    <source>
        <dbReference type="Proteomes" id="UP001363151"/>
    </source>
</evidence>
<comment type="caution">
    <text evidence="2">The sequence shown here is derived from an EMBL/GenBank/DDBJ whole genome shotgun (WGS) entry which is preliminary data.</text>
</comment>
<gene>
    <name evidence="2" type="ORF">SO694_00086052</name>
</gene>
<evidence type="ECO:0000256" key="1">
    <source>
        <dbReference type="SAM" id="MobiDB-lite"/>
    </source>
</evidence>
<dbReference type="PANTHER" id="PTHR13318:SF190">
    <property type="entry name" value="PARTNER OF PAIRED, ISOFORM B"/>
    <property type="match status" value="1"/>
</dbReference>
<dbReference type="InterPro" id="IPR001611">
    <property type="entry name" value="Leu-rich_rpt"/>
</dbReference>
<name>A0ABR1G3T2_AURAN</name>
<feature type="compositionally biased region" description="Low complexity" evidence="1">
    <location>
        <begin position="344"/>
        <end position="369"/>
    </location>
</feature>
<dbReference type="InterPro" id="IPR032675">
    <property type="entry name" value="LRR_dom_sf"/>
</dbReference>
<organism evidence="2 3">
    <name type="scientific">Aureococcus anophagefferens</name>
    <name type="common">Harmful bloom alga</name>
    <dbReference type="NCBI Taxonomy" id="44056"/>
    <lineage>
        <taxon>Eukaryota</taxon>
        <taxon>Sar</taxon>
        <taxon>Stramenopiles</taxon>
        <taxon>Ochrophyta</taxon>
        <taxon>Pelagophyceae</taxon>
        <taxon>Pelagomonadales</taxon>
        <taxon>Pelagomonadaceae</taxon>
        <taxon>Aureococcus</taxon>
    </lineage>
</organism>
<dbReference type="Gene3D" id="3.80.10.10">
    <property type="entry name" value="Ribonuclease Inhibitor"/>
    <property type="match status" value="2"/>
</dbReference>
<proteinExistence type="predicted"/>
<feature type="region of interest" description="Disordered" evidence="1">
    <location>
        <begin position="338"/>
        <end position="377"/>
    </location>
</feature>
<dbReference type="EMBL" id="JBBJCI010000122">
    <property type="protein sequence ID" value="KAK7247995.1"/>
    <property type="molecule type" value="Genomic_DNA"/>
</dbReference>
<accession>A0ABR1G3T2</accession>
<reference evidence="2 3" key="1">
    <citation type="submission" date="2024-03" db="EMBL/GenBank/DDBJ databases">
        <title>Aureococcus anophagefferens CCMP1851 and Kratosvirus quantuckense: Draft genome of a second virus-susceptible host strain in the model system.</title>
        <authorList>
            <person name="Chase E."/>
            <person name="Truchon A.R."/>
            <person name="Schepens W."/>
            <person name="Wilhelm S.W."/>
        </authorList>
    </citation>
    <scope>NUCLEOTIDE SEQUENCE [LARGE SCALE GENOMIC DNA]</scope>
    <source>
        <strain evidence="2 3">CCMP1851</strain>
    </source>
</reference>
<evidence type="ECO:0000313" key="2">
    <source>
        <dbReference type="EMBL" id="KAK7247995.1"/>
    </source>
</evidence>
<sequence>MRPLVELCTRCIADSLLEEDAWIEGDEHEWLRSLPTEIREGLLAALRGRASPRLLSKIVASDLRRRVVVALREEDREHGWDGVASLAPPASLELRGFRGAVGAEQIEAATDRLLGAGLTELDLCDTQIKWGSLMHTAGCSTLRTLRLGWCGVGVGDDAVFAIAASGVQLAELDLSGAVITFSSVDAIVEAFGASSSGSRCAGATTFPPAFGPPSLRGAPDSRPSTRVFIDAADWLTAAALRQKRHLRVVCLSRCPGIGDETLRTLAAESPRLERLEVDWSRRRPTARARSVLEACPLQCLNVAGCKALTDAVVDLAAASPTLTFLDLTFCDCADVGAPRGGSRTGSSSWTTTTSSTGRASSTRAGATRRPCPTRPGTSCACPVTI</sequence>
<dbReference type="SMART" id="SM00367">
    <property type="entry name" value="LRR_CC"/>
    <property type="match status" value="2"/>
</dbReference>
<dbReference type="InterPro" id="IPR006553">
    <property type="entry name" value="Leu-rich_rpt_Cys-con_subtyp"/>
</dbReference>
<dbReference type="Proteomes" id="UP001363151">
    <property type="component" value="Unassembled WGS sequence"/>
</dbReference>
<protein>
    <recommendedName>
        <fullName evidence="4">F-box domain-containing protein</fullName>
    </recommendedName>
</protein>
<dbReference type="Pfam" id="PF13516">
    <property type="entry name" value="LRR_6"/>
    <property type="match status" value="2"/>
</dbReference>
<dbReference type="PANTHER" id="PTHR13318">
    <property type="entry name" value="PARTNER OF PAIRED, ISOFORM B-RELATED"/>
    <property type="match status" value="1"/>
</dbReference>
<evidence type="ECO:0008006" key="4">
    <source>
        <dbReference type="Google" id="ProtNLM"/>
    </source>
</evidence>